<dbReference type="RefSeq" id="WP_092499168.1">
    <property type="nucleotide sequence ID" value="NZ_FNFV01000002.1"/>
</dbReference>
<comment type="similarity">
    <text evidence="7">Belongs to the MraZ family.</text>
</comment>
<evidence type="ECO:0000256" key="2">
    <source>
        <dbReference type="ARBA" id="ARBA00022490"/>
    </source>
</evidence>
<dbReference type="HAMAP" id="MF_01008">
    <property type="entry name" value="MraZ"/>
    <property type="match status" value="1"/>
</dbReference>
<dbReference type="EMBL" id="FNFV01000002">
    <property type="protein sequence ID" value="SDK35978.1"/>
    <property type="molecule type" value="Genomic_DNA"/>
</dbReference>
<evidence type="ECO:0000256" key="6">
    <source>
        <dbReference type="ARBA" id="ARBA00023163"/>
    </source>
</evidence>
<dbReference type="InterPro" id="IPR035644">
    <property type="entry name" value="MraZ_C"/>
</dbReference>
<dbReference type="GO" id="GO:0000976">
    <property type="term" value="F:transcription cis-regulatory region binding"/>
    <property type="evidence" value="ECO:0007669"/>
    <property type="project" value="TreeGrafter"/>
</dbReference>
<sequence>MARRFRGEFDQKVDAKGRVSIPAQFRRVIEEGDPDWDKGKQPEFVIVYGDHRRKFLECYTIKAIEEVDAKIARLPRRSPQRQAMELLFNGQSLETSVDADGRIVLPQRLREKIGIGPNERAYFIGTGDTFQIWKPETFDREQRARTEEWLNQFPEDFDPLQLLDELAGDDGEGGA</sequence>
<reference evidence="10" key="1">
    <citation type="submission" date="2016-10" db="EMBL/GenBank/DDBJ databases">
        <authorList>
            <person name="Varghese N."/>
            <person name="Submissions S."/>
        </authorList>
    </citation>
    <scope>NUCLEOTIDE SEQUENCE [LARGE SCALE GENOMIC DNA]</scope>
    <source>
        <strain evidence="10">CGMCC 1.10789</strain>
    </source>
</reference>
<comment type="subcellular location">
    <subcellularLocation>
        <location evidence="7">Cytoplasm</location>
        <location evidence="7">Nucleoid</location>
    </subcellularLocation>
</comment>
<dbReference type="GO" id="GO:2000143">
    <property type="term" value="P:negative regulation of DNA-templated transcription initiation"/>
    <property type="evidence" value="ECO:0007669"/>
    <property type="project" value="TreeGrafter"/>
</dbReference>
<evidence type="ECO:0000256" key="4">
    <source>
        <dbReference type="ARBA" id="ARBA00023015"/>
    </source>
</evidence>
<keyword evidence="10" id="KW-1185">Reference proteome</keyword>
<dbReference type="InterPro" id="IPR035642">
    <property type="entry name" value="MraZ_N"/>
</dbReference>
<dbReference type="PROSITE" id="PS51740">
    <property type="entry name" value="SPOVT_ABRB"/>
    <property type="match status" value="2"/>
</dbReference>
<keyword evidence="5 7" id="KW-0238">DNA-binding</keyword>
<name>A0A1G9B915_9RHOB</name>
<dbReference type="OrthoDB" id="9807753at2"/>
<protein>
    <recommendedName>
        <fullName evidence="1 7">Transcriptional regulator MraZ</fullName>
    </recommendedName>
</protein>
<dbReference type="PANTHER" id="PTHR34701">
    <property type="entry name" value="TRANSCRIPTIONAL REGULATOR MRAZ"/>
    <property type="match status" value="1"/>
</dbReference>
<keyword evidence="6 7" id="KW-0804">Transcription</keyword>
<accession>A0A1G9B915</accession>
<dbReference type="GO" id="GO:0005737">
    <property type="term" value="C:cytoplasm"/>
    <property type="evidence" value="ECO:0007669"/>
    <property type="project" value="UniProtKB-UniRule"/>
</dbReference>
<feature type="domain" description="SpoVT-AbrB" evidence="8">
    <location>
        <begin position="92"/>
        <end position="137"/>
    </location>
</feature>
<dbReference type="AlphaFoldDB" id="A0A1G9B915"/>
<keyword evidence="3" id="KW-0677">Repeat</keyword>
<proteinExistence type="inferred from homology"/>
<evidence type="ECO:0000313" key="10">
    <source>
        <dbReference type="Proteomes" id="UP000199328"/>
    </source>
</evidence>
<evidence type="ECO:0000313" key="9">
    <source>
        <dbReference type="EMBL" id="SDK35978.1"/>
    </source>
</evidence>
<dbReference type="InterPro" id="IPR037914">
    <property type="entry name" value="SpoVT-AbrB_sf"/>
</dbReference>
<dbReference type="Proteomes" id="UP000199328">
    <property type="component" value="Unassembled WGS sequence"/>
</dbReference>
<dbReference type="STRING" id="990712.SAMN05216257_102453"/>
<dbReference type="GO" id="GO:0003700">
    <property type="term" value="F:DNA-binding transcription factor activity"/>
    <property type="evidence" value="ECO:0007669"/>
    <property type="project" value="UniProtKB-UniRule"/>
</dbReference>
<dbReference type="Gene3D" id="3.40.1550.20">
    <property type="entry name" value="Transcriptional regulator MraZ domain"/>
    <property type="match status" value="1"/>
</dbReference>
<evidence type="ECO:0000256" key="1">
    <source>
        <dbReference type="ARBA" id="ARBA00013860"/>
    </source>
</evidence>
<dbReference type="InterPro" id="IPR007159">
    <property type="entry name" value="SpoVT-AbrB_dom"/>
</dbReference>
<dbReference type="PANTHER" id="PTHR34701:SF1">
    <property type="entry name" value="TRANSCRIPTIONAL REGULATOR MRAZ"/>
    <property type="match status" value="1"/>
</dbReference>
<gene>
    <name evidence="7" type="primary">mraZ</name>
    <name evidence="9" type="ORF">SAMN05216257_102453</name>
</gene>
<feature type="domain" description="SpoVT-AbrB" evidence="8">
    <location>
        <begin position="8"/>
        <end position="66"/>
    </location>
</feature>
<dbReference type="GO" id="GO:0009295">
    <property type="term" value="C:nucleoid"/>
    <property type="evidence" value="ECO:0007669"/>
    <property type="project" value="UniProtKB-SubCell"/>
</dbReference>
<evidence type="ECO:0000256" key="7">
    <source>
        <dbReference type="HAMAP-Rule" id="MF_01008"/>
    </source>
</evidence>
<evidence type="ECO:0000256" key="3">
    <source>
        <dbReference type="ARBA" id="ARBA00022737"/>
    </source>
</evidence>
<evidence type="ECO:0000259" key="8">
    <source>
        <dbReference type="PROSITE" id="PS51740"/>
    </source>
</evidence>
<dbReference type="InterPro" id="IPR020603">
    <property type="entry name" value="MraZ_dom"/>
</dbReference>
<dbReference type="NCBIfam" id="NF001476">
    <property type="entry name" value="PRK00326.2-2"/>
    <property type="match status" value="1"/>
</dbReference>
<dbReference type="SUPFAM" id="SSF89447">
    <property type="entry name" value="AbrB/MazE/MraZ-like"/>
    <property type="match status" value="1"/>
</dbReference>
<evidence type="ECO:0000256" key="5">
    <source>
        <dbReference type="ARBA" id="ARBA00023125"/>
    </source>
</evidence>
<dbReference type="CDD" id="cd16321">
    <property type="entry name" value="MraZ_C"/>
    <property type="match status" value="1"/>
</dbReference>
<dbReference type="SMART" id="SM00966">
    <property type="entry name" value="SpoVT_AbrB"/>
    <property type="match status" value="2"/>
</dbReference>
<keyword evidence="2 7" id="KW-0963">Cytoplasm</keyword>
<dbReference type="InterPro" id="IPR003444">
    <property type="entry name" value="MraZ"/>
</dbReference>
<comment type="subunit">
    <text evidence="7">Forms oligomers.</text>
</comment>
<keyword evidence="4 7" id="KW-0805">Transcription regulation</keyword>
<dbReference type="InterPro" id="IPR038619">
    <property type="entry name" value="MraZ_sf"/>
</dbReference>
<dbReference type="CDD" id="cd16320">
    <property type="entry name" value="MraZ_N"/>
    <property type="match status" value="1"/>
</dbReference>
<dbReference type="Pfam" id="PF02381">
    <property type="entry name" value="MraZ"/>
    <property type="match status" value="2"/>
</dbReference>
<organism evidence="9 10">
    <name type="scientific">Meinhardsimonia xiamenensis</name>
    <dbReference type="NCBI Taxonomy" id="990712"/>
    <lineage>
        <taxon>Bacteria</taxon>
        <taxon>Pseudomonadati</taxon>
        <taxon>Pseudomonadota</taxon>
        <taxon>Alphaproteobacteria</taxon>
        <taxon>Rhodobacterales</taxon>
        <taxon>Paracoccaceae</taxon>
        <taxon>Meinhardsimonia</taxon>
    </lineage>
</organism>